<dbReference type="VEuPathDB" id="FungiDB:ACLA_019320"/>
<dbReference type="HOGENOM" id="CLU_064039_0_0_1"/>
<dbReference type="SUPFAM" id="SSF51556">
    <property type="entry name" value="Metallo-dependent hydrolases"/>
    <property type="match status" value="1"/>
</dbReference>
<evidence type="ECO:0000313" key="3">
    <source>
        <dbReference type="Proteomes" id="UP000006701"/>
    </source>
</evidence>
<name>A1CNK6_ASPCL</name>
<dbReference type="InterPro" id="IPR032466">
    <property type="entry name" value="Metal_Hydrolase"/>
</dbReference>
<dbReference type="KEGG" id="act:ACLA_019320"/>
<dbReference type="PANTHER" id="PTHR35563">
    <property type="entry name" value="BARREL METAL-DEPENDENT HYDROLASE, PUTATIVE (AFU_ORTHOLOGUE AFUA_1G16240)-RELATED"/>
    <property type="match status" value="1"/>
</dbReference>
<dbReference type="OrthoDB" id="2135488at2759"/>
<dbReference type="Proteomes" id="UP000006701">
    <property type="component" value="Unassembled WGS sequence"/>
</dbReference>
<dbReference type="InterPro" id="IPR006680">
    <property type="entry name" value="Amidohydro-rel"/>
</dbReference>
<keyword evidence="2" id="KW-0378">Hydrolase</keyword>
<evidence type="ECO:0000259" key="1">
    <source>
        <dbReference type="Pfam" id="PF04909"/>
    </source>
</evidence>
<dbReference type="GeneID" id="4700759"/>
<sequence length="343" mass="38394">MATFRSGLLRRAFRRHCFELHVASRPRFTNSSASHLTATFKPASVSRGNAVSFKERIPPRSWDSHMHVVEPHRYMVSRDAAYTPSSHTLEEALAFESTVGMENIVLVQPSIYGTDNSCLLAALQRVGPARGRGVVVIDPTSITHSTLASWHKLGVCGIRVNFQSVGKVLSESELAETLMQHANIIRPLGWMIQLYLPLRMVPMLEAIVPRLGVKVCIDHYGSPDFSGMTIADELSINPYILPGFSSLVSLLQAGQTYVKISAPYRFGVDNRLRDIEAITTELLQKAPRRLVYATDWPHTRFPGVDIGPFTEMCLRLCAREPGLTDQLFRLNAEELMRTKEEFS</sequence>
<gene>
    <name evidence="2" type="ORF">ACLA_019320</name>
</gene>
<dbReference type="RefSeq" id="XP_001268653.1">
    <property type="nucleotide sequence ID" value="XM_001268652.1"/>
</dbReference>
<reference evidence="2 3" key="1">
    <citation type="journal article" date="2008" name="PLoS Genet.">
        <title>Genomic islands in the pathogenic filamentous fungus Aspergillus fumigatus.</title>
        <authorList>
            <person name="Fedorova N.D."/>
            <person name="Khaldi N."/>
            <person name="Joardar V.S."/>
            <person name="Maiti R."/>
            <person name="Amedeo P."/>
            <person name="Anderson M.J."/>
            <person name="Crabtree J."/>
            <person name="Silva J.C."/>
            <person name="Badger J.H."/>
            <person name="Albarraq A."/>
            <person name="Angiuoli S."/>
            <person name="Bussey H."/>
            <person name="Bowyer P."/>
            <person name="Cotty P.J."/>
            <person name="Dyer P.S."/>
            <person name="Egan A."/>
            <person name="Galens K."/>
            <person name="Fraser-Liggett C.M."/>
            <person name="Haas B.J."/>
            <person name="Inman J.M."/>
            <person name="Kent R."/>
            <person name="Lemieux S."/>
            <person name="Malavazi I."/>
            <person name="Orvis J."/>
            <person name="Roemer T."/>
            <person name="Ronning C.M."/>
            <person name="Sundaram J.P."/>
            <person name="Sutton G."/>
            <person name="Turner G."/>
            <person name="Venter J.C."/>
            <person name="White O.R."/>
            <person name="Whitty B.R."/>
            <person name="Youngman P."/>
            <person name="Wolfe K.H."/>
            <person name="Goldman G.H."/>
            <person name="Wortman J.R."/>
            <person name="Jiang B."/>
            <person name="Denning D.W."/>
            <person name="Nierman W.C."/>
        </authorList>
    </citation>
    <scope>NUCLEOTIDE SEQUENCE [LARGE SCALE GENOMIC DNA]</scope>
    <source>
        <strain evidence="3">ATCC 1007 / CBS 513.65 / DSM 816 / NCTC 3887 / NRRL 1</strain>
    </source>
</reference>
<organism evidence="2 3">
    <name type="scientific">Aspergillus clavatus (strain ATCC 1007 / CBS 513.65 / DSM 816 / NCTC 3887 / NRRL 1 / QM 1276 / 107)</name>
    <dbReference type="NCBI Taxonomy" id="344612"/>
    <lineage>
        <taxon>Eukaryota</taxon>
        <taxon>Fungi</taxon>
        <taxon>Dikarya</taxon>
        <taxon>Ascomycota</taxon>
        <taxon>Pezizomycotina</taxon>
        <taxon>Eurotiomycetes</taxon>
        <taxon>Eurotiomycetidae</taxon>
        <taxon>Eurotiales</taxon>
        <taxon>Aspergillaceae</taxon>
        <taxon>Aspergillus</taxon>
        <taxon>Aspergillus subgen. Fumigati</taxon>
    </lineage>
</organism>
<dbReference type="Pfam" id="PF04909">
    <property type="entry name" value="Amidohydro_2"/>
    <property type="match status" value="1"/>
</dbReference>
<dbReference type="EMBL" id="DS027059">
    <property type="protein sequence ID" value="EAW07227.1"/>
    <property type="molecule type" value="Genomic_DNA"/>
</dbReference>
<protein>
    <submittedName>
        <fullName evidence="2">TIM barrel metal-dependent hydrolase, putative</fullName>
    </submittedName>
</protein>
<dbReference type="PANTHER" id="PTHR35563:SF2">
    <property type="entry name" value="BARREL METAL-DEPENDENT HYDROLASE, PUTATIVE (AFU_ORTHOLOGUE AFUA_1G16240)-RELATED"/>
    <property type="match status" value="1"/>
</dbReference>
<dbReference type="OMA" id="WDSHMHI"/>
<dbReference type="GO" id="GO:0016787">
    <property type="term" value="F:hydrolase activity"/>
    <property type="evidence" value="ECO:0007669"/>
    <property type="project" value="UniProtKB-KW"/>
</dbReference>
<dbReference type="InterPro" id="IPR052358">
    <property type="entry name" value="Aro_Compnd_Degr_Hydrolases"/>
</dbReference>
<dbReference type="eggNOG" id="ENOG502S92K">
    <property type="taxonomic scope" value="Eukaryota"/>
</dbReference>
<accession>A1CNK6</accession>
<dbReference type="Gene3D" id="3.20.20.140">
    <property type="entry name" value="Metal-dependent hydrolases"/>
    <property type="match status" value="1"/>
</dbReference>
<proteinExistence type="predicted"/>
<dbReference type="AlphaFoldDB" id="A1CNK6"/>
<keyword evidence="3" id="KW-1185">Reference proteome</keyword>
<evidence type="ECO:0000313" key="2">
    <source>
        <dbReference type="EMBL" id="EAW07227.1"/>
    </source>
</evidence>
<feature type="domain" description="Amidohydrolase-related" evidence="1">
    <location>
        <begin position="63"/>
        <end position="335"/>
    </location>
</feature>